<name>A0A1Z2R561_9ASTR</name>
<dbReference type="AlphaFoldDB" id="A0A1Z2R561"/>
<protein>
    <submittedName>
        <fullName evidence="1">Uncharacterized protein</fullName>
    </submittedName>
</protein>
<dbReference type="RefSeq" id="YP_009406400.1">
    <property type="nucleotide sequence ID" value="NC_035393.1"/>
</dbReference>
<geneLocation type="plastid" evidence="1"/>
<dbReference type="GeneID" id="33372002"/>
<dbReference type="EMBL" id="MF061219">
    <property type="protein sequence ID" value="ASA38832.1"/>
    <property type="molecule type" value="Genomic_DNA"/>
</dbReference>
<sequence length="224" mass="26502">MIYIEQPVDIEVFRFFWNRKLDSLFARLSFRYLLIWGLETNSLTHELALTYLLNREIKNISLLDRLALTYVLIRKGFQRNSLFDRLVRAYVVHRGLETRNFFDILARSFVHLCKRSGKPQTLFEKMALMYLVKRCDEAVHKGLSVVGLEDVVDLAEVEGINFINQNLQRILKTPLAWQTAKIVVACRVMKAFYEENTHEFEYTAELGYWTAALHYLRELEKEEN</sequence>
<keyword evidence="1" id="KW-0934">Plastid</keyword>
<organism evidence="1">
    <name type="scientific">Lobelia urens</name>
    <dbReference type="NCBI Taxonomy" id="1053365"/>
    <lineage>
        <taxon>Eukaryota</taxon>
        <taxon>Viridiplantae</taxon>
        <taxon>Streptophyta</taxon>
        <taxon>Embryophyta</taxon>
        <taxon>Tracheophyta</taxon>
        <taxon>Spermatophyta</taxon>
        <taxon>Magnoliopsida</taxon>
        <taxon>eudicotyledons</taxon>
        <taxon>Gunneridae</taxon>
        <taxon>Pentapetalae</taxon>
        <taxon>asterids</taxon>
        <taxon>campanulids</taxon>
        <taxon>Asterales</taxon>
        <taxon>Campanulaceae</taxon>
        <taxon>Lobelia</taxon>
    </lineage>
</organism>
<reference evidence="1" key="1">
    <citation type="journal article" date="2017" name="Am. J. Bot.">
        <title>The East Asian origin of the giant lobelias.</title>
        <authorList>
            <person name="Knox E.B."/>
            <person name="Li C."/>
        </authorList>
    </citation>
    <scope>NUCLEOTIDE SEQUENCE</scope>
</reference>
<gene>
    <name evidence="1" type="primary">ORF224</name>
    <name evidence="1" type="ORF">Lo_ure1Pt0570</name>
</gene>
<proteinExistence type="predicted"/>
<evidence type="ECO:0000313" key="1">
    <source>
        <dbReference type="EMBL" id="ASA38832.1"/>
    </source>
</evidence>
<accession>A0A1Z2R561</accession>